<name>A0A0R0M3Z9_9MICR</name>
<evidence type="ECO:0000256" key="2">
    <source>
        <dbReference type="SAM" id="SignalP"/>
    </source>
</evidence>
<dbReference type="VEuPathDB" id="MicrosporidiaDB:M153_5770002033"/>
<dbReference type="OrthoDB" id="6250593at2759"/>
<keyword evidence="4" id="KW-1185">Reference proteome</keyword>
<comment type="caution">
    <text evidence="3">The sequence shown here is derived from an EMBL/GenBank/DDBJ whole genome shotgun (WGS) entry which is preliminary data.</text>
</comment>
<feature type="chain" id="PRO_5006399120" evidence="2">
    <location>
        <begin position="24"/>
        <end position="572"/>
    </location>
</feature>
<evidence type="ECO:0000313" key="3">
    <source>
        <dbReference type="EMBL" id="KRH93777.1"/>
    </source>
</evidence>
<accession>A0A0R0M3Z9</accession>
<keyword evidence="2" id="KW-0732">Signal</keyword>
<dbReference type="Proteomes" id="UP000051530">
    <property type="component" value="Unassembled WGS sequence"/>
</dbReference>
<sequence length="572" mass="65990">MFLPKKYMFLIWILKLFFQNCNCTDQQNHDDDQSDQNFKKLEMSIGERFVAEISEDSTNPIVSDFNLSNICRDFNLSNDSKIQEDLLPDSFDNNKQTHMITSDDESRHMITSDDESRHMITSADESRHMITSADESRHMITSADESRHIITSADESRHMITSADESRHMIPSDDESRHMIPSDDESRHMIPSADESRHMIPSADESSFAETRQHNFSSSYCLTGYEDDVSSEVQDKQKMCSSDYSIASFTTIPENFLDYTEMTESHPPSAQMIDKQNSTVSLKKKRKCLSSESAIQKHKLNDSEPFSGHLQPYKMNSLVSSYDQFSYKKLRLSTSNISDHIENRMKVKQLNENFSGLQEESRLTGGKFQDHIKIFCEIMEYKMFETKYAYRFDLKFEEILNTNRLSDEKTQTKIQLTDIDILQPQKDHIIVIGHCFGLTLRKKIECAFLVPEMVGSNKQFTNLVENTDIRNSDINGANSGTVYRMVFLTFHLINSEKYTIPHGSSSETGTTKIITRCSFSLDFPGVECPLKENVLVFHHGQILHLKLFKIIKQQAKFTIHMIDETNISFFSE</sequence>
<protein>
    <submittedName>
        <fullName evidence="3">Putative PPE family protein PPE40</fullName>
    </submittedName>
</protein>
<evidence type="ECO:0000313" key="4">
    <source>
        <dbReference type="Proteomes" id="UP000051530"/>
    </source>
</evidence>
<gene>
    <name evidence="3" type="ORF">M153_5770002033</name>
</gene>
<evidence type="ECO:0000256" key="1">
    <source>
        <dbReference type="SAM" id="MobiDB-lite"/>
    </source>
</evidence>
<dbReference type="EMBL" id="LGUB01000219">
    <property type="protein sequence ID" value="KRH93777.1"/>
    <property type="molecule type" value="Genomic_DNA"/>
</dbReference>
<dbReference type="AlphaFoldDB" id="A0A0R0M3Z9"/>
<proteinExistence type="predicted"/>
<feature type="signal peptide" evidence="2">
    <location>
        <begin position="1"/>
        <end position="23"/>
    </location>
</feature>
<reference evidence="3 4" key="1">
    <citation type="submission" date="2015-07" db="EMBL/GenBank/DDBJ databases">
        <title>The genome of Pseudoloma neurophilia, a relevant intracellular parasite of the zebrafish.</title>
        <authorList>
            <person name="Ndikumana S."/>
            <person name="Pelin A."/>
            <person name="Sanders J."/>
            <person name="Corradi N."/>
        </authorList>
    </citation>
    <scope>NUCLEOTIDE SEQUENCE [LARGE SCALE GENOMIC DNA]</scope>
    <source>
        <strain evidence="3 4">MK1</strain>
    </source>
</reference>
<feature type="region of interest" description="Disordered" evidence="1">
    <location>
        <begin position="163"/>
        <end position="185"/>
    </location>
</feature>
<organism evidence="3 4">
    <name type="scientific">Pseudoloma neurophilia</name>
    <dbReference type="NCBI Taxonomy" id="146866"/>
    <lineage>
        <taxon>Eukaryota</taxon>
        <taxon>Fungi</taxon>
        <taxon>Fungi incertae sedis</taxon>
        <taxon>Microsporidia</taxon>
        <taxon>Pseudoloma</taxon>
    </lineage>
</organism>